<feature type="compositionally biased region" description="Pro residues" evidence="2">
    <location>
        <begin position="337"/>
        <end position="371"/>
    </location>
</feature>
<dbReference type="AlphaFoldDB" id="A0A543GAV2"/>
<keyword evidence="1" id="KW-0175">Coiled coil</keyword>
<evidence type="ECO:0008006" key="5">
    <source>
        <dbReference type="Google" id="ProtNLM"/>
    </source>
</evidence>
<protein>
    <recommendedName>
        <fullName evidence="5">PPE family protein</fullName>
    </recommendedName>
</protein>
<comment type="caution">
    <text evidence="3">The sequence shown here is derived from an EMBL/GenBank/DDBJ whole genome shotgun (WGS) entry which is preliminary data.</text>
</comment>
<gene>
    <name evidence="3" type="ORF">FB388_0557</name>
</gene>
<feature type="compositionally biased region" description="Pro residues" evidence="2">
    <location>
        <begin position="286"/>
        <end position="305"/>
    </location>
</feature>
<evidence type="ECO:0000313" key="3">
    <source>
        <dbReference type="EMBL" id="TQM43215.1"/>
    </source>
</evidence>
<evidence type="ECO:0000313" key="4">
    <source>
        <dbReference type="Proteomes" id="UP000319818"/>
    </source>
</evidence>
<dbReference type="Gene3D" id="1.20.1260.20">
    <property type="entry name" value="PPE superfamily"/>
    <property type="match status" value="1"/>
</dbReference>
<feature type="region of interest" description="Disordered" evidence="2">
    <location>
        <begin position="188"/>
        <end position="461"/>
    </location>
</feature>
<feature type="compositionally biased region" description="Low complexity" evidence="2">
    <location>
        <begin position="233"/>
        <end position="246"/>
    </location>
</feature>
<dbReference type="Proteomes" id="UP000319818">
    <property type="component" value="Unassembled WGS sequence"/>
</dbReference>
<evidence type="ECO:0000256" key="2">
    <source>
        <dbReference type="SAM" id="MobiDB-lite"/>
    </source>
</evidence>
<sequence>MPGIIGPGPGGVDRAADAGRVIAGDGGTRWAGVSHDEIWAMVQQGDPVAASEAASFAWMKTQLLIQSIEERLSAVVSGTAADWEGAAANATRGAVSALGQWAIDGAAGARSIGQTLLDQSHEALHVRQQMPEPRTQALSAERDRFWTDPGYVFGNVLDGFSDLRALEEQAENDAQRARELMAQYEARSRGENIPRLQEMTPPPQITVDIEPSAPPPGGPGLTTPLPGAPVPVGPAGVAPAGPAGVPGAPPPPVGEVPVPPAAIPPGAPTALPPGGPNAAPGAVPAGPAPSAVPPVPPAQAPPLPAPGTNGASTPPATPPATQSAPFPAPGTNRPGIPAAPPLPAVPGTGLPPSPLPAFPPTPGTPAAPVAPRPGGVAGGLNPLPRPTPGWRDVVQSNAGGPGARPVPEAPVRSTPFGERPPAGAAEPATRAGAPRPGATQAPGLYPPLTAGMGAGGQDREHRRAPFLIDDTGAFTDDRWFPPAVITPDV</sequence>
<proteinExistence type="predicted"/>
<feature type="coiled-coil region" evidence="1">
    <location>
        <begin position="160"/>
        <end position="187"/>
    </location>
</feature>
<dbReference type="InterPro" id="IPR038332">
    <property type="entry name" value="PPE_sf"/>
</dbReference>
<reference evidence="3 4" key="1">
    <citation type="submission" date="2019-06" db="EMBL/GenBank/DDBJ databases">
        <title>Sequencing the genomes of 1000 actinobacteria strains.</title>
        <authorList>
            <person name="Klenk H.-P."/>
        </authorList>
    </citation>
    <scope>NUCLEOTIDE SEQUENCE [LARGE SCALE GENOMIC DNA]</scope>
    <source>
        <strain evidence="3 4">DSM 45511</strain>
    </source>
</reference>
<organism evidence="3 4">
    <name type="scientific">Pseudonocardia cypriaca</name>
    <dbReference type="NCBI Taxonomy" id="882449"/>
    <lineage>
        <taxon>Bacteria</taxon>
        <taxon>Bacillati</taxon>
        <taxon>Actinomycetota</taxon>
        <taxon>Actinomycetes</taxon>
        <taxon>Pseudonocardiales</taxon>
        <taxon>Pseudonocardiaceae</taxon>
        <taxon>Pseudonocardia</taxon>
    </lineage>
</organism>
<name>A0A543GAV2_9PSEU</name>
<accession>A0A543GAV2</accession>
<feature type="compositionally biased region" description="Low complexity" evidence="2">
    <location>
        <begin position="417"/>
        <end position="439"/>
    </location>
</feature>
<feature type="compositionally biased region" description="Pro residues" evidence="2">
    <location>
        <begin position="247"/>
        <end position="275"/>
    </location>
</feature>
<feature type="compositionally biased region" description="Low complexity" evidence="2">
    <location>
        <begin position="306"/>
        <end position="325"/>
    </location>
</feature>
<dbReference type="EMBL" id="VFPH01000001">
    <property type="protein sequence ID" value="TQM43215.1"/>
    <property type="molecule type" value="Genomic_DNA"/>
</dbReference>
<feature type="compositionally biased region" description="Low complexity" evidence="2">
    <location>
        <begin position="276"/>
        <end position="285"/>
    </location>
</feature>
<evidence type="ECO:0000256" key="1">
    <source>
        <dbReference type="SAM" id="Coils"/>
    </source>
</evidence>
<keyword evidence="4" id="KW-1185">Reference proteome</keyword>